<gene>
    <name evidence="2" type="ORF">SAMN05216245_12620</name>
</gene>
<organism evidence="2 3">
    <name type="scientific">Succiniclasticum ruminis DSM 9236</name>
    <dbReference type="NCBI Taxonomy" id="1123323"/>
    <lineage>
        <taxon>Bacteria</taxon>
        <taxon>Bacillati</taxon>
        <taxon>Bacillota</taxon>
        <taxon>Negativicutes</taxon>
        <taxon>Acidaminococcales</taxon>
        <taxon>Acidaminococcaceae</taxon>
        <taxon>Succiniclasticum</taxon>
    </lineage>
</organism>
<evidence type="ECO:0000259" key="1">
    <source>
        <dbReference type="Pfam" id="PF02589"/>
    </source>
</evidence>
<dbReference type="EMBL" id="FONL01000026">
    <property type="protein sequence ID" value="SFE85828.1"/>
    <property type="molecule type" value="Genomic_DNA"/>
</dbReference>
<dbReference type="RefSeq" id="WP_093914283.1">
    <property type="nucleotide sequence ID" value="NZ_FONL01000026.1"/>
</dbReference>
<dbReference type="OrthoDB" id="9809147at2"/>
<dbReference type="PANTHER" id="PTHR36179:SF2">
    <property type="entry name" value="LUD DOMAIN-CONTAINING PROTEIN"/>
    <property type="match status" value="1"/>
</dbReference>
<protein>
    <submittedName>
        <fullName evidence="2">Uncharacterized ACR, YkgG family COG1556</fullName>
    </submittedName>
</protein>
<evidence type="ECO:0000313" key="3">
    <source>
        <dbReference type="Proteomes" id="UP000198896"/>
    </source>
</evidence>
<feature type="domain" description="LUD" evidence="1">
    <location>
        <begin position="33"/>
        <end position="227"/>
    </location>
</feature>
<evidence type="ECO:0000313" key="2">
    <source>
        <dbReference type="EMBL" id="SFE85828.1"/>
    </source>
</evidence>
<dbReference type="Proteomes" id="UP000198896">
    <property type="component" value="Unassembled WGS sequence"/>
</dbReference>
<dbReference type="PANTHER" id="PTHR36179">
    <property type="entry name" value="LUD_DOM DOMAIN-CONTAINING PROTEIN"/>
    <property type="match status" value="1"/>
</dbReference>
<dbReference type="Pfam" id="PF02589">
    <property type="entry name" value="LUD_dom"/>
    <property type="match status" value="1"/>
</dbReference>
<sequence>MIDVTRPELDDAITRAWQASPEGSAAAVYTPDIERVLRGLRANRFEAHYCADAAEARAYLNGKIDGKKVGIGDSETLRKLELHEALAAHNQVHNVLRSPINKGMSFFEYAKGTLLTDVFLCSVNALTEDGILVNMDGTGNRVAAALFGHEKVYYVAGVNKICPDLDHAIWRLRNIAAPRNCLRKHKATPCAKRGDRCYNCASPERICNGLLIEFKKMSNMEMEVVLVGECLGL</sequence>
<reference evidence="2 3" key="1">
    <citation type="submission" date="2016-10" db="EMBL/GenBank/DDBJ databases">
        <authorList>
            <person name="de Groot N.N."/>
        </authorList>
    </citation>
    <scope>NUCLEOTIDE SEQUENCE [LARGE SCALE GENOMIC DNA]</scope>
    <source>
        <strain evidence="2 3">DSM 9236</strain>
    </source>
</reference>
<proteinExistence type="predicted"/>
<accession>A0A1I2DZH5</accession>
<keyword evidence="3" id="KW-1185">Reference proteome</keyword>
<dbReference type="AlphaFoldDB" id="A0A1I2DZH5"/>
<name>A0A1I2DZH5_9FIRM</name>
<dbReference type="STRING" id="1123323.SAMN05216245_12620"/>
<dbReference type="InterPro" id="IPR003741">
    <property type="entry name" value="LUD_dom"/>
</dbReference>